<feature type="repeat" description="ANK" evidence="1">
    <location>
        <begin position="435"/>
        <end position="483"/>
    </location>
</feature>
<keyword evidence="1" id="KW-0040">ANK repeat</keyword>
<dbReference type="SUPFAM" id="SSF52540">
    <property type="entry name" value="P-loop containing nucleoside triphosphate hydrolases"/>
    <property type="match status" value="1"/>
</dbReference>
<dbReference type="PANTHER" id="PTHR24118:SF99">
    <property type="entry name" value="POTE ANKYRIN DOMAIN FAMILY MEMBER 3C-RELATED"/>
    <property type="match status" value="1"/>
</dbReference>
<evidence type="ECO:0000313" key="2">
    <source>
        <dbReference type="EMBL" id="KAF5700073.1"/>
    </source>
</evidence>
<organism evidence="2 3">
    <name type="scientific">Fusarium globosum</name>
    <dbReference type="NCBI Taxonomy" id="78864"/>
    <lineage>
        <taxon>Eukaryota</taxon>
        <taxon>Fungi</taxon>
        <taxon>Dikarya</taxon>
        <taxon>Ascomycota</taxon>
        <taxon>Pezizomycotina</taxon>
        <taxon>Sordariomycetes</taxon>
        <taxon>Hypocreomycetidae</taxon>
        <taxon>Hypocreales</taxon>
        <taxon>Nectriaceae</taxon>
        <taxon>Fusarium</taxon>
        <taxon>Fusarium fujikuroi species complex</taxon>
    </lineage>
</organism>
<dbReference type="InterPro" id="IPR036770">
    <property type="entry name" value="Ankyrin_rpt-contain_sf"/>
</dbReference>
<feature type="repeat" description="ANK" evidence="1">
    <location>
        <begin position="398"/>
        <end position="434"/>
    </location>
</feature>
<accession>A0A8H5XU16</accession>
<sequence length="623" mass="70273">MPDIPSPTIILIGPEGAGKTTIGKILSEKLNKEVFSLDRHRKELYAPFDYDDAHADKIYEQDGVEALLKYWKYFEYRAVVDILQNALKPGDRFYGKILDFGAGHSIFENKEELDRVAELISPYKGVFLVVPCENVDEALRIMEERRGHELSYNRHFLNHPSNKTLAKHIIYTKDVSPEQSAHTLDKPIDDMVVIDQSCLTNAILARDVDAVELMLSFGADPNARRIGKETPAWRSVDGRHIKPDRQDPSSCHELYPLDLTMTSRPDCRRIVELLLRHGADPNSHYPQTTIAHRVLERRGSNLNTTYGKRNVYLDFILRHPLLDVNLQDGEGISLLQIALGVGDAVAARILIDRGADLRCRDDSGRNILHLVSVDDCGIDLVQHIIGLEPELQYQFDKHGRTPLQYAIDCQKPGNPGDEVKLLISTGVDVTARDANGDTPLHILFRRPFLLVVDHYGDTVWQGFVKNTIHLLLSKGADINARNKAGETPAFGYFRASSFKVDITWAKMDEERHNLSKKWGGDRWKVNKELEEQIVEGTEPKIWASFDAMGVEWSVINVKRESLLHVVAGQERSFRRVARFQFLVGQGLDLMAEDMQGQTALDIAAHGKADDILALYKGSLPPDI</sequence>
<dbReference type="Pfam" id="PF00023">
    <property type="entry name" value="Ank"/>
    <property type="match status" value="2"/>
</dbReference>
<dbReference type="SUPFAM" id="SSF48403">
    <property type="entry name" value="Ankyrin repeat"/>
    <property type="match status" value="1"/>
</dbReference>
<dbReference type="Gene3D" id="1.25.40.20">
    <property type="entry name" value="Ankyrin repeat-containing domain"/>
    <property type="match status" value="2"/>
</dbReference>
<dbReference type="AlphaFoldDB" id="A0A8H5XU16"/>
<dbReference type="Proteomes" id="UP000532311">
    <property type="component" value="Unassembled WGS sequence"/>
</dbReference>
<dbReference type="InterPro" id="IPR002110">
    <property type="entry name" value="Ankyrin_rpt"/>
</dbReference>
<name>A0A8H5XU16_9HYPO</name>
<dbReference type="Gene3D" id="3.40.50.300">
    <property type="entry name" value="P-loop containing nucleotide triphosphate hydrolases"/>
    <property type="match status" value="1"/>
</dbReference>
<dbReference type="InterPro" id="IPR027417">
    <property type="entry name" value="P-loop_NTPase"/>
</dbReference>
<feature type="repeat" description="ANK" evidence="1">
    <location>
        <begin position="330"/>
        <end position="362"/>
    </location>
</feature>
<comment type="caution">
    <text evidence="2">The sequence shown here is derived from an EMBL/GenBank/DDBJ whole genome shotgun (WGS) entry which is preliminary data.</text>
</comment>
<proteinExistence type="predicted"/>
<gene>
    <name evidence="2" type="ORF">FGLOB1_11004</name>
</gene>
<evidence type="ECO:0000256" key="1">
    <source>
        <dbReference type="PROSITE-ProRule" id="PRU00023"/>
    </source>
</evidence>
<dbReference type="SMART" id="SM00248">
    <property type="entry name" value="ANK"/>
    <property type="match status" value="6"/>
</dbReference>
<evidence type="ECO:0000313" key="3">
    <source>
        <dbReference type="Proteomes" id="UP000532311"/>
    </source>
</evidence>
<reference evidence="2 3" key="1">
    <citation type="submission" date="2020-05" db="EMBL/GenBank/DDBJ databases">
        <title>Identification and distribution of gene clusters putatively required for synthesis of sphingolipid metabolism inhibitors in phylogenetically diverse species of the filamentous fungus Fusarium.</title>
        <authorList>
            <person name="Kim H.-S."/>
            <person name="Busman M."/>
            <person name="Brown D.W."/>
            <person name="Divon H."/>
            <person name="Uhlig S."/>
            <person name="Proctor R.H."/>
        </authorList>
    </citation>
    <scope>NUCLEOTIDE SEQUENCE [LARGE SCALE GENOMIC DNA]</scope>
    <source>
        <strain evidence="2 3">NRRL 26131</strain>
    </source>
</reference>
<dbReference type="PANTHER" id="PTHR24118">
    <property type="entry name" value="POTE ANKYRIN DOMAIN"/>
    <property type="match status" value="1"/>
</dbReference>
<keyword evidence="3" id="KW-1185">Reference proteome</keyword>
<dbReference type="EMBL" id="JAAQPF010000544">
    <property type="protein sequence ID" value="KAF5700073.1"/>
    <property type="molecule type" value="Genomic_DNA"/>
</dbReference>
<protein>
    <submittedName>
        <fullName evidence="2">Uncharacterized protein</fullName>
    </submittedName>
</protein>
<dbReference type="PROSITE" id="PS50088">
    <property type="entry name" value="ANK_REPEAT"/>
    <property type="match status" value="3"/>
</dbReference>